<keyword evidence="2" id="KW-1185">Reference proteome</keyword>
<reference evidence="1 2" key="1">
    <citation type="submission" date="2021-06" db="EMBL/GenBank/DDBJ databases">
        <title>Caerostris darwini draft genome.</title>
        <authorList>
            <person name="Kono N."/>
            <person name="Arakawa K."/>
        </authorList>
    </citation>
    <scope>NUCLEOTIDE SEQUENCE [LARGE SCALE GENOMIC DNA]</scope>
</reference>
<gene>
    <name evidence="1" type="ORF">CDAR_432841</name>
</gene>
<proteinExistence type="predicted"/>
<dbReference type="Proteomes" id="UP001054837">
    <property type="component" value="Unassembled WGS sequence"/>
</dbReference>
<name>A0AAV4QK23_9ARAC</name>
<sequence length="95" mass="10951">MHQADRKRFPAFHSNSGARCIIQTGADLHFPPQIKLQSHFSNGRPLPPRSQKYGVLTRHLAFSQPEAINLDIRQSTILVLCFRMQGWPLETWRSL</sequence>
<comment type="caution">
    <text evidence="1">The sequence shown here is derived from an EMBL/GenBank/DDBJ whole genome shotgun (WGS) entry which is preliminary data.</text>
</comment>
<evidence type="ECO:0000313" key="1">
    <source>
        <dbReference type="EMBL" id="GIY08562.1"/>
    </source>
</evidence>
<dbReference type="AlphaFoldDB" id="A0AAV4QK23"/>
<organism evidence="1 2">
    <name type="scientific">Caerostris darwini</name>
    <dbReference type="NCBI Taxonomy" id="1538125"/>
    <lineage>
        <taxon>Eukaryota</taxon>
        <taxon>Metazoa</taxon>
        <taxon>Ecdysozoa</taxon>
        <taxon>Arthropoda</taxon>
        <taxon>Chelicerata</taxon>
        <taxon>Arachnida</taxon>
        <taxon>Araneae</taxon>
        <taxon>Araneomorphae</taxon>
        <taxon>Entelegynae</taxon>
        <taxon>Araneoidea</taxon>
        <taxon>Araneidae</taxon>
        <taxon>Caerostris</taxon>
    </lineage>
</organism>
<accession>A0AAV4QK23</accession>
<evidence type="ECO:0000313" key="2">
    <source>
        <dbReference type="Proteomes" id="UP001054837"/>
    </source>
</evidence>
<dbReference type="EMBL" id="BPLQ01004536">
    <property type="protein sequence ID" value="GIY08562.1"/>
    <property type="molecule type" value="Genomic_DNA"/>
</dbReference>
<protein>
    <submittedName>
        <fullName evidence="1">Uncharacterized protein</fullName>
    </submittedName>
</protein>